<proteinExistence type="predicted"/>
<dbReference type="RefSeq" id="XP_016642358.1">
    <property type="nucleotide sequence ID" value="XM_016788042.1"/>
</dbReference>
<dbReference type="Proteomes" id="UP000028545">
    <property type="component" value="Unassembled WGS sequence"/>
</dbReference>
<evidence type="ECO:0000256" key="1">
    <source>
        <dbReference type="SAM" id="Coils"/>
    </source>
</evidence>
<protein>
    <submittedName>
        <fullName evidence="3">Uncharacterized protein</fullName>
    </submittedName>
</protein>
<dbReference type="VEuPathDB" id="FungiDB:SAPIO_CDS5789"/>
<accession>A0A084G5E7</accession>
<name>A0A084G5E7_PSEDA</name>
<keyword evidence="1" id="KW-0175">Coiled coil</keyword>
<evidence type="ECO:0000313" key="3">
    <source>
        <dbReference type="EMBL" id="KEZ42559.1"/>
    </source>
</evidence>
<dbReference type="AlphaFoldDB" id="A0A084G5E7"/>
<dbReference type="GeneID" id="27724861"/>
<feature type="region of interest" description="Disordered" evidence="2">
    <location>
        <begin position="451"/>
        <end position="494"/>
    </location>
</feature>
<gene>
    <name evidence="3" type="ORF">SAPIO_CDS5789</name>
</gene>
<dbReference type="EMBL" id="JOWA01000099">
    <property type="protein sequence ID" value="KEZ42559.1"/>
    <property type="molecule type" value="Genomic_DNA"/>
</dbReference>
<sequence length="494" mass="54290">MIASILRAAPPPSLPQNGTTRLPDLQRISSSPSSSASRKSDDLLLAEGASDSSPGSSHLDSPLAGYNGPTPKTLDGVREAFFKVLATAAKNKEIAGIITGYNQNDGFTGSATTRGTLKIWLLSQAKFNGLKMLELWARLAGFESLQQNGAAFRRYFRRYRNGDADVPPVDEPRGAAVKRLSAAEVDARVPAVQVRLLRGVVSDALKQMGTDLSSAKTEIKGMKKAISKFSETDHLATHLRRLSESGEAGFPSPSGTESKDEDGCPLSLVAQSVNNVLKSSNRKIDEQIAATERAQSVAEMLREELDEKLVLYDTVIKELGTSRRLVKEAKSECNMLRESFVSLQEFKDQLDPHKIEISEAERKLGFLEEELDRYMFKGKLFDELCQEIKMMPFRLENADVAHVYFDALRDWVRAKEAVAAQKWEGLDGGRGVSSMEEVHDFIKGMTESAQGGNESFGPFESTETSFSWSPSVDDNGYEGAGEEEEEDITRVGIF</sequence>
<reference evidence="3 4" key="1">
    <citation type="journal article" date="2014" name="Genome Announc.">
        <title>Draft genome sequence of the pathogenic fungus Scedosporium apiospermum.</title>
        <authorList>
            <person name="Vandeputte P."/>
            <person name="Ghamrawi S."/>
            <person name="Rechenmann M."/>
            <person name="Iltis A."/>
            <person name="Giraud S."/>
            <person name="Fleury M."/>
            <person name="Thornton C."/>
            <person name="Delhaes L."/>
            <person name="Meyer W."/>
            <person name="Papon N."/>
            <person name="Bouchara J.P."/>
        </authorList>
    </citation>
    <scope>NUCLEOTIDE SEQUENCE [LARGE SCALE GENOMIC DNA]</scope>
    <source>
        <strain evidence="3 4">IHEM 14462</strain>
    </source>
</reference>
<feature type="region of interest" description="Disordered" evidence="2">
    <location>
        <begin position="241"/>
        <end position="264"/>
    </location>
</feature>
<feature type="compositionally biased region" description="Polar residues" evidence="2">
    <location>
        <begin position="461"/>
        <end position="472"/>
    </location>
</feature>
<keyword evidence="4" id="KW-1185">Reference proteome</keyword>
<organism evidence="3 4">
    <name type="scientific">Pseudallescheria apiosperma</name>
    <name type="common">Scedosporium apiospermum</name>
    <dbReference type="NCBI Taxonomy" id="563466"/>
    <lineage>
        <taxon>Eukaryota</taxon>
        <taxon>Fungi</taxon>
        <taxon>Dikarya</taxon>
        <taxon>Ascomycota</taxon>
        <taxon>Pezizomycotina</taxon>
        <taxon>Sordariomycetes</taxon>
        <taxon>Hypocreomycetidae</taxon>
        <taxon>Microascales</taxon>
        <taxon>Microascaceae</taxon>
        <taxon>Scedosporium</taxon>
    </lineage>
</organism>
<feature type="coiled-coil region" evidence="1">
    <location>
        <begin position="343"/>
        <end position="377"/>
    </location>
</feature>
<feature type="region of interest" description="Disordered" evidence="2">
    <location>
        <begin position="1"/>
        <end position="70"/>
    </location>
</feature>
<dbReference type="OrthoDB" id="10501511at2759"/>
<dbReference type="HOGENOM" id="CLU_552258_0_0_1"/>
<evidence type="ECO:0000313" key="4">
    <source>
        <dbReference type="Proteomes" id="UP000028545"/>
    </source>
</evidence>
<feature type="compositionally biased region" description="Low complexity" evidence="2">
    <location>
        <begin position="50"/>
        <end position="63"/>
    </location>
</feature>
<comment type="caution">
    <text evidence="3">The sequence shown here is derived from an EMBL/GenBank/DDBJ whole genome shotgun (WGS) entry which is preliminary data.</text>
</comment>
<dbReference type="KEGG" id="sapo:SAPIO_CDS5789"/>
<evidence type="ECO:0000256" key="2">
    <source>
        <dbReference type="SAM" id="MobiDB-lite"/>
    </source>
</evidence>